<name>A0A5C6CE85_9BACT</name>
<dbReference type="Proteomes" id="UP000316304">
    <property type="component" value="Unassembled WGS sequence"/>
</dbReference>
<keyword evidence="2" id="KW-1185">Reference proteome</keyword>
<evidence type="ECO:0000313" key="2">
    <source>
        <dbReference type="Proteomes" id="UP000316304"/>
    </source>
</evidence>
<gene>
    <name evidence="1" type="ORF">Pla52o_39280</name>
</gene>
<comment type="caution">
    <text evidence="1">The sequence shown here is derived from an EMBL/GenBank/DDBJ whole genome shotgun (WGS) entry which is preliminary data.</text>
</comment>
<proteinExistence type="predicted"/>
<evidence type="ECO:0000313" key="1">
    <source>
        <dbReference type="EMBL" id="TWU21741.1"/>
    </source>
</evidence>
<sequence length="45" mass="4935">MDMERVISDARDLCYRVAPAELSGSPLWVIPQTSLPPLFGANTIC</sequence>
<protein>
    <submittedName>
        <fullName evidence="1">Uncharacterized protein</fullName>
    </submittedName>
</protein>
<dbReference type="EMBL" id="SJPT01000006">
    <property type="protein sequence ID" value="TWU21741.1"/>
    <property type="molecule type" value="Genomic_DNA"/>
</dbReference>
<accession>A0A5C6CE85</accession>
<dbReference type="RefSeq" id="WP_197169334.1">
    <property type="nucleotide sequence ID" value="NZ_SJPT01000006.1"/>
</dbReference>
<organism evidence="1 2">
    <name type="scientific">Novipirellula galeiformis</name>
    <dbReference type="NCBI Taxonomy" id="2528004"/>
    <lineage>
        <taxon>Bacteria</taxon>
        <taxon>Pseudomonadati</taxon>
        <taxon>Planctomycetota</taxon>
        <taxon>Planctomycetia</taxon>
        <taxon>Pirellulales</taxon>
        <taxon>Pirellulaceae</taxon>
        <taxon>Novipirellula</taxon>
    </lineage>
</organism>
<reference evidence="1 2" key="1">
    <citation type="submission" date="2019-02" db="EMBL/GenBank/DDBJ databases">
        <title>Deep-cultivation of Planctomycetes and their phenomic and genomic characterization uncovers novel biology.</title>
        <authorList>
            <person name="Wiegand S."/>
            <person name="Jogler M."/>
            <person name="Boedeker C."/>
            <person name="Pinto D."/>
            <person name="Vollmers J."/>
            <person name="Rivas-Marin E."/>
            <person name="Kohn T."/>
            <person name="Peeters S.H."/>
            <person name="Heuer A."/>
            <person name="Rast P."/>
            <person name="Oberbeckmann S."/>
            <person name="Bunk B."/>
            <person name="Jeske O."/>
            <person name="Meyerdierks A."/>
            <person name="Storesund J.E."/>
            <person name="Kallscheuer N."/>
            <person name="Luecker S."/>
            <person name="Lage O.M."/>
            <person name="Pohl T."/>
            <person name="Merkel B.J."/>
            <person name="Hornburger P."/>
            <person name="Mueller R.-W."/>
            <person name="Bruemmer F."/>
            <person name="Labrenz M."/>
            <person name="Spormann A.M."/>
            <person name="Op Den Camp H."/>
            <person name="Overmann J."/>
            <person name="Amann R."/>
            <person name="Jetten M.S.M."/>
            <person name="Mascher T."/>
            <person name="Medema M.H."/>
            <person name="Devos D.P."/>
            <person name="Kaster A.-K."/>
            <person name="Ovreas L."/>
            <person name="Rohde M."/>
            <person name="Galperin M.Y."/>
            <person name="Jogler C."/>
        </authorList>
    </citation>
    <scope>NUCLEOTIDE SEQUENCE [LARGE SCALE GENOMIC DNA]</scope>
    <source>
        <strain evidence="1 2">Pla52o</strain>
    </source>
</reference>
<dbReference type="AlphaFoldDB" id="A0A5C6CE85"/>